<reference evidence="2 3" key="1">
    <citation type="submission" date="2024-04" db="EMBL/GenBank/DDBJ databases">
        <title>Draft Genome Sequence of Isolates Cultured from Underwater Hawaii Seamounts in the North Pacific Ocean.</title>
        <authorList>
            <person name="Sharma I."/>
            <person name="Darden B."/>
            <person name="Creggett J."/>
            <person name="Taylor S."/>
            <person name="Grant M.P."/>
            <person name="Scott J."/>
            <person name="Attles S."/>
            <person name="Walker S."/>
            <person name="Johnson G."/>
            <person name="St. Cloud C."/>
        </authorList>
    </citation>
    <scope>NUCLEOTIDE SEQUENCE [LARGE SCALE GENOMIC DNA]</scope>
    <source>
        <strain evidence="2 3">03GJ23</strain>
    </source>
</reference>
<organism evidence="2 3">
    <name type="scientific">Stutzerimonas chloritidismutans</name>
    <name type="common">Pseudomonas chloritidismutans</name>
    <dbReference type="NCBI Taxonomy" id="203192"/>
    <lineage>
        <taxon>Bacteria</taxon>
        <taxon>Pseudomonadati</taxon>
        <taxon>Pseudomonadota</taxon>
        <taxon>Gammaproteobacteria</taxon>
        <taxon>Pseudomonadales</taxon>
        <taxon>Pseudomonadaceae</taxon>
        <taxon>Stutzerimonas</taxon>
    </lineage>
</organism>
<dbReference type="Gene3D" id="3.20.80.10">
    <property type="entry name" value="Regulatory factor, effector binding domain"/>
    <property type="match status" value="1"/>
</dbReference>
<dbReference type="InterPro" id="IPR011256">
    <property type="entry name" value="Reg_factor_effector_dom_sf"/>
</dbReference>
<feature type="domain" description="AraC effector-binding" evidence="1">
    <location>
        <begin position="1"/>
        <end position="153"/>
    </location>
</feature>
<comment type="caution">
    <text evidence="2">The sequence shown here is derived from an EMBL/GenBank/DDBJ whole genome shotgun (WGS) entry which is preliminary data.</text>
</comment>
<protein>
    <submittedName>
        <fullName evidence="2">AraC family transcriptional regulator</fullName>
    </submittedName>
</protein>
<proteinExistence type="predicted"/>
<accession>A0ABU9MAT0</accession>
<dbReference type="SUPFAM" id="SSF55136">
    <property type="entry name" value="Probable bacterial effector-binding domain"/>
    <property type="match status" value="1"/>
</dbReference>
<name>A0ABU9MAT0_STUCH</name>
<dbReference type="EMBL" id="JBCFXD010000010">
    <property type="protein sequence ID" value="MEL7560230.1"/>
    <property type="molecule type" value="Genomic_DNA"/>
</dbReference>
<dbReference type="InterPro" id="IPR010499">
    <property type="entry name" value="AraC_E-bd"/>
</dbReference>
<keyword evidence="3" id="KW-1185">Reference proteome</keyword>
<dbReference type="SMART" id="SM00871">
    <property type="entry name" value="AraC_E_bind"/>
    <property type="match status" value="1"/>
</dbReference>
<dbReference type="Proteomes" id="UP001467669">
    <property type="component" value="Unassembled WGS sequence"/>
</dbReference>
<evidence type="ECO:0000259" key="1">
    <source>
        <dbReference type="SMART" id="SM00871"/>
    </source>
</evidence>
<dbReference type="RefSeq" id="WP_342407248.1">
    <property type="nucleotide sequence ID" value="NZ_JBCFXD010000010.1"/>
</dbReference>
<evidence type="ECO:0000313" key="3">
    <source>
        <dbReference type="Proteomes" id="UP001467669"/>
    </source>
</evidence>
<sequence>MEFKNTDVGSILRIRRNLTIPEVGPQSAECCGRIYEKAEEIGACVVGPWHFISHGLPKDIETIFTVDFCLPVSEIKQVPSGDDIVLDTVTEFYCASRTYEGSLHQLFEMGYQPLLEEINAVNLECSGESREVYHTWDGPDSENNVVEIQFGLAPSPKS</sequence>
<evidence type="ECO:0000313" key="2">
    <source>
        <dbReference type="EMBL" id="MEL7560230.1"/>
    </source>
</evidence>
<gene>
    <name evidence="2" type="ORF">AAGW23_15405</name>
</gene>